<gene>
    <name evidence="1" type="ORF">P7D43_23520</name>
</gene>
<organism evidence="1 2">
    <name type="scientific">Enterococcus avium</name>
    <name type="common">Streptococcus avium</name>
    <dbReference type="NCBI Taxonomy" id="33945"/>
    <lineage>
        <taxon>Bacteria</taxon>
        <taxon>Bacillati</taxon>
        <taxon>Bacillota</taxon>
        <taxon>Bacilli</taxon>
        <taxon>Lactobacillales</taxon>
        <taxon>Enterococcaceae</taxon>
        <taxon>Enterococcus</taxon>
    </lineage>
</organism>
<accession>A0AAW8S3L4</accession>
<evidence type="ECO:0000313" key="1">
    <source>
        <dbReference type="EMBL" id="MDT2405309.1"/>
    </source>
</evidence>
<comment type="caution">
    <text evidence="1">The sequence shown here is derived from an EMBL/GenBank/DDBJ whole genome shotgun (WGS) entry which is preliminary data.</text>
</comment>
<dbReference type="Proteomes" id="UP001260773">
    <property type="component" value="Unassembled WGS sequence"/>
</dbReference>
<name>A0AAW8S3L4_ENTAV</name>
<dbReference type="EMBL" id="JARPWH010000292">
    <property type="protein sequence ID" value="MDT2405309.1"/>
    <property type="molecule type" value="Genomic_DNA"/>
</dbReference>
<sequence length="61" mass="6852">MKKVKLEIFKSNNGTSVFVSNDKGDGKFVAGTSPEFVSELVDSWETDVEELMKAIDEMTYE</sequence>
<evidence type="ECO:0008006" key="3">
    <source>
        <dbReference type="Google" id="ProtNLM"/>
    </source>
</evidence>
<reference evidence="1" key="1">
    <citation type="submission" date="2023-03" db="EMBL/GenBank/DDBJ databases">
        <authorList>
            <person name="Shen W."/>
            <person name="Cai J."/>
        </authorList>
    </citation>
    <scope>NUCLEOTIDE SEQUENCE</scope>
    <source>
        <strain evidence="1">P33-2</strain>
    </source>
</reference>
<dbReference type="RefSeq" id="WP_311866070.1">
    <property type="nucleotide sequence ID" value="NZ_JARPWH010000292.1"/>
</dbReference>
<dbReference type="AlphaFoldDB" id="A0AAW8S3L4"/>
<protein>
    <recommendedName>
        <fullName evidence="3">Phage protein</fullName>
    </recommendedName>
</protein>
<proteinExistence type="predicted"/>
<evidence type="ECO:0000313" key="2">
    <source>
        <dbReference type="Proteomes" id="UP001260773"/>
    </source>
</evidence>